<dbReference type="RefSeq" id="WP_087288391.1">
    <property type="nucleotide sequence ID" value="NZ_NFJD01000003.1"/>
</dbReference>
<feature type="compositionally biased region" description="Polar residues" evidence="1">
    <location>
        <begin position="45"/>
        <end position="62"/>
    </location>
</feature>
<feature type="region of interest" description="Disordered" evidence="1">
    <location>
        <begin position="45"/>
        <end position="79"/>
    </location>
</feature>
<reference evidence="3" key="1">
    <citation type="submission" date="2017-04" db="EMBL/GenBank/DDBJ databases">
        <title>Function of individual gut microbiota members based on whole genome sequencing of pure cultures obtained from chicken caecum.</title>
        <authorList>
            <person name="Medvecky M."/>
            <person name="Cejkova D."/>
            <person name="Polansky O."/>
            <person name="Karasova D."/>
            <person name="Kubasova T."/>
            <person name="Cizek A."/>
            <person name="Rychlik I."/>
        </authorList>
    </citation>
    <scope>NUCLEOTIDE SEQUENCE [LARGE SCALE GENOMIC DNA]</scope>
    <source>
        <strain evidence="3">An273</strain>
    </source>
</reference>
<protein>
    <submittedName>
        <fullName evidence="2">Uncharacterized protein</fullName>
    </submittedName>
</protein>
<dbReference type="EMBL" id="NFJD01000003">
    <property type="protein sequence ID" value="OUO56461.1"/>
    <property type="molecule type" value="Genomic_DNA"/>
</dbReference>
<proteinExistence type="predicted"/>
<name>A0A1Y4DM38_9BACT</name>
<dbReference type="AlphaFoldDB" id="A0A1Y4DM38"/>
<evidence type="ECO:0000313" key="2">
    <source>
        <dbReference type="EMBL" id="OUO56461.1"/>
    </source>
</evidence>
<comment type="caution">
    <text evidence="2">The sequence shown here is derived from an EMBL/GenBank/DDBJ whole genome shotgun (WGS) entry which is preliminary data.</text>
</comment>
<organism evidence="2 3">
    <name type="scientific">Candidatus Avelusimicrobium gallicola</name>
    <dbReference type="NCBI Taxonomy" id="2562704"/>
    <lineage>
        <taxon>Bacteria</taxon>
        <taxon>Pseudomonadati</taxon>
        <taxon>Elusimicrobiota</taxon>
        <taxon>Elusimicrobia</taxon>
        <taxon>Elusimicrobiales</taxon>
        <taxon>Elusimicrobiaceae</taxon>
        <taxon>Candidatus Avelusimicrobium</taxon>
    </lineage>
</organism>
<evidence type="ECO:0000256" key="1">
    <source>
        <dbReference type="SAM" id="MobiDB-lite"/>
    </source>
</evidence>
<evidence type="ECO:0000313" key="3">
    <source>
        <dbReference type="Proteomes" id="UP000196368"/>
    </source>
</evidence>
<accession>A0A1Y4DM38</accession>
<dbReference type="Proteomes" id="UP000196368">
    <property type="component" value="Unassembled WGS sequence"/>
</dbReference>
<keyword evidence="3" id="KW-1185">Reference proteome</keyword>
<dbReference type="OrthoDB" id="9854769at2"/>
<gene>
    <name evidence="2" type="ORF">B5F75_04515</name>
</gene>
<sequence length="222" mass="24434">MAEESFKIRLRFPGGEEFEAQGNQQFVEQQRNYFLTLIGKQKGRSTLSAEPALTRTSAFQESSDSHPKESPATRNNMPALSILPPAEREKPVISPAPQPAGIEGAGTFPALRLWERLLKEDGDIVLLRKKMRLSAPEAALLLLAGTRVLLKKPACAALDLARSLKKSGFSEGRLDRLLAPEIRSGHLTCEGTKRGRTYRLTNEGFAKAFVLAEKLGNENPIL</sequence>